<evidence type="ECO:0000256" key="2">
    <source>
        <dbReference type="PROSITE-ProRule" id="PRU00703"/>
    </source>
</evidence>
<dbReference type="Proteomes" id="UP000324209">
    <property type="component" value="Chromosome"/>
</dbReference>
<dbReference type="SUPFAM" id="SSF54631">
    <property type="entry name" value="CBS-domain pair"/>
    <property type="match status" value="1"/>
</dbReference>
<dbReference type="InterPro" id="IPR001932">
    <property type="entry name" value="PPM-type_phosphatase-like_dom"/>
</dbReference>
<dbReference type="Gene3D" id="3.10.580.10">
    <property type="entry name" value="CBS-domain"/>
    <property type="match status" value="1"/>
</dbReference>
<dbReference type="Gene3D" id="3.60.40.10">
    <property type="entry name" value="PPM-type phosphatase domain"/>
    <property type="match status" value="1"/>
</dbReference>
<sequence length="399" mass="45249">MTITEQPDVIFQVESQYRNSGFTVARLLSSQFYVEEDLPIQDLVTLFNEKGSEVNAVGVVSGENEFKGIIIRKELMKLISRPFGIDVLKKKPVSKVTISPGIFHLKTALQTVSEELKHDMKLQKESFYAVLDNHDRFAGIFSTRDLLIHMSDQNRMDMNLARDVQNSMVKNRHNVLAFGLEVASSFTPAQGVGGDFYLTRKISGSEWVIILCDVSGKGVAASIVTAMLYGITRTYDFGKGIKTFVRDLNEMIFDTFRGDRFLTGIFMIFNEDTGKVTILDMGHSYLNLIRNGKLVLLNSEMENLPIGITDDLTPKAGRLLLKHGDIILTVTDGLVEQKDSFGECYDISRMYDLIRLNSDCSLEEIRDTILQDFESFRQDTPYHDDMTFLLIRHPHPEEE</sequence>
<dbReference type="InterPro" id="IPR046342">
    <property type="entry name" value="CBS_dom_sf"/>
</dbReference>
<keyword evidence="2" id="KW-0129">CBS domain</keyword>
<gene>
    <name evidence="4" type="ORF">EXM22_12210</name>
</gene>
<evidence type="ECO:0000259" key="3">
    <source>
        <dbReference type="PROSITE" id="PS51371"/>
    </source>
</evidence>
<dbReference type="GO" id="GO:0016791">
    <property type="term" value="F:phosphatase activity"/>
    <property type="evidence" value="ECO:0007669"/>
    <property type="project" value="TreeGrafter"/>
</dbReference>
<dbReference type="Pfam" id="PF00571">
    <property type="entry name" value="CBS"/>
    <property type="match status" value="1"/>
</dbReference>
<organism evidence="4 5">
    <name type="scientific">Oceanispirochaeta crateris</name>
    <dbReference type="NCBI Taxonomy" id="2518645"/>
    <lineage>
        <taxon>Bacteria</taxon>
        <taxon>Pseudomonadati</taxon>
        <taxon>Spirochaetota</taxon>
        <taxon>Spirochaetia</taxon>
        <taxon>Spirochaetales</taxon>
        <taxon>Spirochaetaceae</taxon>
        <taxon>Oceanispirochaeta</taxon>
    </lineage>
</organism>
<dbReference type="RefSeq" id="WP_149486796.1">
    <property type="nucleotide sequence ID" value="NZ_CP036150.1"/>
</dbReference>
<evidence type="ECO:0000313" key="4">
    <source>
        <dbReference type="EMBL" id="QEN08715.1"/>
    </source>
</evidence>
<proteinExistence type="predicted"/>
<dbReference type="SMART" id="SM00331">
    <property type="entry name" value="PP2C_SIG"/>
    <property type="match status" value="1"/>
</dbReference>
<dbReference type="PANTHER" id="PTHR43156:SF2">
    <property type="entry name" value="STAGE II SPORULATION PROTEIN E"/>
    <property type="match status" value="1"/>
</dbReference>
<evidence type="ECO:0000313" key="5">
    <source>
        <dbReference type="Proteomes" id="UP000324209"/>
    </source>
</evidence>
<dbReference type="KEGG" id="ock:EXM22_12210"/>
<protein>
    <submittedName>
        <fullName evidence="4">CBS domain-containing protein</fullName>
    </submittedName>
</protein>
<reference evidence="4 5" key="1">
    <citation type="submission" date="2019-02" db="EMBL/GenBank/DDBJ databases">
        <title>Complete Genome Sequence and Methylome Analysis of free living Spirochaetas.</title>
        <authorList>
            <person name="Fomenkov A."/>
            <person name="Dubinina G."/>
            <person name="Leshcheva N."/>
            <person name="Mikheeva N."/>
            <person name="Grabovich M."/>
            <person name="Vincze T."/>
            <person name="Roberts R.J."/>
        </authorList>
    </citation>
    <scope>NUCLEOTIDE SEQUENCE [LARGE SCALE GENOMIC DNA]</scope>
    <source>
        <strain evidence="4 5">K2</strain>
    </source>
</reference>
<dbReference type="InterPro" id="IPR000644">
    <property type="entry name" value="CBS_dom"/>
</dbReference>
<dbReference type="OrthoDB" id="369918at2"/>
<name>A0A5C1QKN4_9SPIO</name>
<accession>A0A5C1QKN4</accession>
<dbReference type="EMBL" id="CP036150">
    <property type="protein sequence ID" value="QEN08715.1"/>
    <property type="molecule type" value="Genomic_DNA"/>
</dbReference>
<dbReference type="InterPro" id="IPR036457">
    <property type="entry name" value="PPM-type-like_dom_sf"/>
</dbReference>
<feature type="domain" description="CBS" evidence="3">
    <location>
        <begin position="27"/>
        <end position="87"/>
    </location>
</feature>
<keyword evidence="1" id="KW-0378">Hydrolase</keyword>
<dbReference type="PROSITE" id="PS51371">
    <property type="entry name" value="CBS"/>
    <property type="match status" value="1"/>
</dbReference>
<keyword evidence="5" id="KW-1185">Reference proteome</keyword>
<dbReference type="InterPro" id="IPR052016">
    <property type="entry name" value="Bact_Sigma-Reg"/>
</dbReference>
<dbReference type="Pfam" id="PF07228">
    <property type="entry name" value="SpoIIE"/>
    <property type="match status" value="1"/>
</dbReference>
<dbReference type="PANTHER" id="PTHR43156">
    <property type="entry name" value="STAGE II SPORULATION PROTEIN E-RELATED"/>
    <property type="match status" value="1"/>
</dbReference>
<evidence type="ECO:0000256" key="1">
    <source>
        <dbReference type="ARBA" id="ARBA00022801"/>
    </source>
</evidence>
<dbReference type="AlphaFoldDB" id="A0A5C1QKN4"/>
<dbReference type="SUPFAM" id="SSF81606">
    <property type="entry name" value="PP2C-like"/>
    <property type="match status" value="1"/>
</dbReference>